<organism evidence="12 13">
    <name type="scientific">Corynebacterium tuberculostearicum</name>
    <dbReference type="NCBI Taxonomy" id="38304"/>
    <lineage>
        <taxon>Bacteria</taxon>
        <taxon>Bacillati</taxon>
        <taxon>Actinomycetota</taxon>
        <taxon>Actinomycetes</taxon>
        <taxon>Mycobacteriales</taxon>
        <taxon>Corynebacteriaceae</taxon>
        <taxon>Corynebacterium</taxon>
    </lineage>
</organism>
<evidence type="ECO:0000256" key="2">
    <source>
        <dbReference type="ARBA" id="ARBA00012438"/>
    </source>
</evidence>
<sequence length="415" mass="44841">MVRTKWSTAGIVAACAVANWLVGVVLMNLDIEEYSPTFEEYGPYICTGFAVGVLGIIALPFALEHQPRELSDVDYAGSTRSFIAGCIVLLGSSSYFGAVSGVVAFISMVSRRSTTRSVAAVACFVLAFAIDTSFNPYLSWDEIGWVGAIFVVVVMVAGLLVGQKRGNQREKRWRVEQQARMNREEMRAKVEHARREERESIARDMHDSLSHRLSLVAIHAGALSYPREGVPEEFTEAARTIRAEAQNAVEDLRTVLSALREDLSQDPRTGVEELVASAREAGAEVTVAYANGTDPDVFAGLSTMAQHAVHRAVQEGLTNARKHAPGQPVSITVREVAGAVDIEMRNPVPRGKAGTDTGNGADTTGGYGLVGLRERVELSGGRMSIVANQEIPEGKGGEEFGWSIQLPLAHKEATR</sequence>
<feature type="transmembrane region" description="Helical" evidence="10">
    <location>
        <begin position="143"/>
        <end position="162"/>
    </location>
</feature>
<comment type="catalytic activity">
    <reaction evidence="1">
        <text>ATP + protein L-histidine = ADP + protein N-phospho-L-histidine.</text>
        <dbReference type="EC" id="2.7.13.3"/>
    </reaction>
</comment>
<evidence type="ECO:0000256" key="6">
    <source>
        <dbReference type="ARBA" id="ARBA00022777"/>
    </source>
</evidence>
<proteinExistence type="predicted"/>
<evidence type="ECO:0000256" key="5">
    <source>
        <dbReference type="ARBA" id="ARBA00022741"/>
    </source>
</evidence>
<feature type="compositionally biased region" description="Low complexity" evidence="9">
    <location>
        <begin position="351"/>
        <end position="362"/>
    </location>
</feature>
<keyword evidence="8" id="KW-0902">Two-component regulatory system</keyword>
<dbReference type="InterPro" id="IPR011712">
    <property type="entry name" value="Sig_transdc_His_kin_sub3_dim/P"/>
</dbReference>
<keyword evidence="13" id="KW-1185">Reference proteome</keyword>
<feature type="transmembrane region" description="Helical" evidence="10">
    <location>
        <begin position="82"/>
        <end position="106"/>
    </location>
</feature>
<dbReference type="Pfam" id="PF07730">
    <property type="entry name" value="HisKA_3"/>
    <property type="match status" value="1"/>
</dbReference>
<evidence type="ECO:0000256" key="3">
    <source>
        <dbReference type="ARBA" id="ARBA00022553"/>
    </source>
</evidence>
<dbReference type="Gene3D" id="1.20.5.1930">
    <property type="match status" value="1"/>
</dbReference>
<dbReference type="AlphaFoldDB" id="A0A8I1HWK2"/>
<evidence type="ECO:0000256" key="7">
    <source>
        <dbReference type="ARBA" id="ARBA00022840"/>
    </source>
</evidence>
<dbReference type="SUPFAM" id="SSF55874">
    <property type="entry name" value="ATPase domain of HSP90 chaperone/DNA topoisomerase II/histidine kinase"/>
    <property type="match status" value="1"/>
</dbReference>
<gene>
    <name evidence="12" type="ORF">JDP02_02090</name>
</gene>
<evidence type="ECO:0000256" key="9">
    <source>
        <dbReference type="SAM" id="MobiDB-lite"/>
    </source>
</evidence>
<dbReference type="EMBL" id="JAEHFL010000002">
    <property type="protein sequence ID" value="MBK3427302.1"/>
    <property type="molecule type" value="Genomic_DNA"/>
</dbReference>
<dbReference type="CDD" id="cd16917">
    <property type="entry name" value="HATPase_UhpB-NarQ-NarX-like"/>
    <property type="match status" value="1"/>
</dbReference>
<dbReference type="RefSeq" id="WP_200435330.1">
    <property type="nucleotide sequence ID" value="NZ_JAEHFL010000002.1"/>
</dbReference>
<feature type="transmembrane region" description="Helical" evidence="10">
    <location>
        <begin position="41"/>
        <end position="62"/>
    </location>
</feature>
<evidence type="ECO:0000313" key="13">
    <source>
        <dbReference type="Proteomes" id="UP000603369"/>
    </source>
</evidence>
<feature type="region of interest" description="Disordered" evidence="9">
    <location>
        <begin position="346"/>
        <end position="366"/>
    </location>
</feature>
<evidence type="ECO:0000256" key="10">
    <source>
        <dbReference type="SAM" id="Phobius"/>
    </source>
</evidence>
<dbReference type="Proteomes" id="UP000603369">
    <property type="component" value="Unassembled WGS sequence"/>
</dbReference>
<evidence type="ECO:0000259" key="11">
    <source>
        <dbReference type="Pfam" id="PF07730"/>
    </source>
</evidence>
<dbReference type="GO" id="GO:0000155">
    <property type="term" value="F:phosphorelay sensor kinase activity"/>
    <property type="evidence" value="ECO:0007669"/>
    <property type="project" value="InterPro"/>
</dbReference>
<feature type="transmembrane region" description="Helical" evidence="10">
    <location>
        <begin position="6"/>
        <end position="29"/>
    </location>
</feature>
<dbReference type="InterPro" id="IPR036259">
    <property type="entry name" value="MFS_trans_sf"/>
</dbReference>
<feature type="transmembrane region" description="Helical" evidence="10">
    <location>
        <begin position="118"/>
        <end position="137"/>
    </location>
</feature>
<evidence type="ECO:0000256" key="4">
    <source>
        <dbReference type="ARBA" id="ARBA00022679"/>
    </source>
</evidence>
<accession>A0A8I1HWK2</accession>
<dbReference type="Gene3D" id="3.30.565.10">
    <property type="entry name" value="Histidine kinase-like ATPase, C-terminal domain"/>
    <property type="match status" value="1"/>
</dbReference>
<dbReference type="PANTHER" id="PTHR24421:SF10">
    <property type="entry name" value="NITRATE_NITRITE SENSOR PROTEIN NARQ"/>
    <property type="match status" value="1"/>
</dbReference>
<dbReference type="GO" id="GO:0046983">
    <property type="term" value="F:protein dimerization activity"/>
    <property type="evidence" value="ECO:0007669"/>
    <property type="project" value="InterPro"/>
</dbReference>
<keyword evidence="5" id="KW-0547">Nucleotide-binding</keyword>
<protein>
    <recommendedName>
        <fullName evidence="2">histidine kinase</fullName>
        <ecNumber evidence="2">2.7.13.3</ecNumber>
    </recommendedName>
</protein>
<keyword evidence="6 12" id="KW-0418">Kinase</keyword>
<evidence type="ECO:0000313" key="12">
    <source>
        <dbReference type="EMBL" id="MBK3427302.1"/>
    </source>
</evidence>
<dbReference type="EC" id="2.7.13.3" evidence="2"/>
<dbReference type="SUPFAM" id="SSF103473">
    <property type="entry name" value="MFS general substrate transporter"/>
    <property type="match status" value="1"/>
</dbReference>
<dbReference type="InterPro" id="IPR036890">
    <property type="entry name" value="HATPase_C_sf"/>
</dbReference>
<comment type="caution">
    <text evidence="12">The sequence shown here is derived from an EMBL/GenBank/DDBJ whole genome shotgun (WGS) entry which is preliminary data.</text>
</comment>
<feature type="domain" description="Signal transduction histidine kinase subgroup 3 dimerisation and phosphoacceptor" evidence="11">
    <location>
        <begin position="197"/>
        <end position="262"/>
    </location>
</feature>
<keyword evidence="10" id="KW-1133">Transmembrane helix</keyword>
<keyword evidence="10" id="KW-0472">Membrane</keyword>
<name>A0A8I1HWK2_9CORY</name>
<dbReference type="GO" id="GO:0016020">
    <property type="term" value="C:membrane"/>
    <property type="evidence" value="ECO:0007669"/>
    <property type="project" value="InterPro"/>
</dbReference>
<evidence type="ECO:0000256" key="8">
    <source>
        <dbReference type="ARBA" id="ARBA00023012"/>
    </source>
</evidence>
<keyword evidence="10" id="KW-0812">Transmembrane</keyword>
<keyword evidence="7" id="KW-0067">ATP-binding</keyword>
<dbReference type="PANTHER" id="PTHR24421">
    <property type="entry name" value="NITRATE/NITRITE SENSOR PROTEIN NARX-RELATED"/>
    <property type="match status" value="1"/>
</dbReference>
<keyword evidence="3" id="KW-0597">Phosphoprotein</keyword>
<keyword evidence="4" id="KW-0808">Transferase</keyword>
<evidence type="ECO:0000256" key="1">
    <source>
        <dbReference type="ARBA" id="ARBA00000085"/>
    </source>
</evidence>
<dbReference type="GO" id="GO:0005524">
    <property type="term" value="F:ATP binding"/>
    <property type="evidence" value="ECO:0007669"/>
    <property type="project" value="UniProtKB-KW"/>
</dbReference>
<reference evidence="12 13" key="1">
    <citation type="submission" date="2020-12" db="EMBL/GenBank/DDBJ databases">
        <title>Draft genome sequence of the commensal strain Corynebacterium tuberculostearicum MFP09/CIP 102622 isolated from human skin.</title>
        <authorList>
            <person name="Boukerb A.M."/>
            <person name="Janvier X."/>
            <person name="Feuilloley M.G.J."/>
            <person name="Groboillot A."/>
        </authorList>
    </citation>
    <scope>NUCLEOTIDE SEQUENCE [LARGE SCALE GENOMIC DNA]</scope>
    <source>
        <strain evidence="12 13">CIP 102622</strain>
    </source>
</reference>
<dbReference type="InterPro" id="IPR050482">
    <property type="entry name" value="Sensor_HK_TwoCompSys"/>
</dbReference>